<dbReference type="EMBL" id="CP091507">
    <property type="protein sequence ID" value="UOO80464.1"/>
    <property type="molecule type" value="Genomic_DNA"/>
</dbReference>
<gene>
    <name evidence="3" type="ORF">EV680_10253</name>
    <name evidence="4" type="ORF">LVJ78_05570</name>
</gene>
<evidence type="ECO:0000256" key="2">
    <source>
        <dbReference type="SAM" id="Phobius"/>
    </source>
</evidence>
<dbReference type="AlphaFoldDB" id="A0AAE9GWV1"/>
<dbReference type="NCBIfam" id="TIGR02532">
    <property type="entry name" value="IV_pilin_GFxxxE"/>
    <property type="match status" value="1"/>
</dbReference>
<evidence type="ECO:0000256" key="1">
    <source>
        <dbReference type="ARBA" id="ARBA00022481"/>
    </source>
</evidence>
<dbReference type="InterPro" id="IPR000983">
    <property type="entry name" value="Bac_GSPG_pilin"/>
</dbReference>
<protein>
    <submittedName>
        <fullName evidence="4">Prepilin-type N-terminal cleavage/methylation domain-containing protein</fullName>
    </submittedName>
    <submittedName>
        <fullName evidence="3">Type IV pilus assembly protein PilE</fullName>
    </submittedName>
</protein>
<dbReference type="Pfam" id="PF16732">
    <property type="entry name" value="ComP_DUS"/>
    <property type="match status" value="1"/>
</dbReference>
<dbReference type="RefSeq" id="WP_132952362.1">
    <property type="nucleotide sequence ID" value="NZ_CALJUB010000117.1"/>
</dbReference>
<dbReference type="InterPro" id="IPR012902">
    <property type="entry name" value="N_methyl_site"/>
</dbReference>
<dbReference type="EMBL" id="SLXE01000002">
    <property type="protein sequence ID" value="TCP10156.1"/>
    <property type="molecule type" value="Genomic_DNA"/>
</dbReference>
<dbReference type="InterPro" id="IPR045584">
    <property type="entry name" value="Pilin-like"/>
</dbReference>
<reference evidence="4" key="3">
    <citation type="journal article" date="2022" name="Res Sq">
        <title>Evolution of multicellular longitudinally dividing oral cavity symbionts (Neisseriaceae).</title>
        <authorList>
            <person name="Nyongesa S."/>
            <person name="Weber P."/>
            <person name="Bernet E."/>
            <person name="Pullido F."/>
            <person name="Nieckarz M."/>
            <person name="Delaby M."/>
            <person name="Nieves C."/>
            <person name="Viehboeck T."/>
            <person name="Krause N."/>
            <person name="Rivera-Millot A."/>
            <person name="Nakamura A."/>
            <person name="Vischer N."/>
            <person name="VanNieuwenhze M."/>
            <person name="Brun Y."/>
            <person name="Cava F."/>
            <person name="Bulgheresi S."/>
            <person name="Veyrier F."/>
        </authorList>
    </citation>
    <scope>NUCLEOTIDE SEQUENCE</scope>
    <source>
        <strain evidence="4">1258/02</strain>
    </source>
</reference>
<feature type="transmembrane region" description="Helical" evidence="2">
    <location>
        <begin position="14"/>
        <end position="35"/>
    </location>
</feature>
<keyword evidence="2" id="KW-0472">Membrane</keyword>
<keyword evidence="2" id="KW-1133">Transmembrane helix</keyword>
<dbReference type="InterPro" id="IPR038415">
    <property type="entry name" value="Pilin_PilX-like_sf"/>
</dbReference>
<dbReference type="SUPFAM" id="SSF54523">
    <property type="entry name" value="Pili subunits"/>
    <property type="match status" value="1"/>
</dbReference>
<dbReference type="Pfam" id="PF07963">
    <property type="entry name" value="N_methyl"/>
    <property type="match status" value="1"/>
</dbReference>
<name>A0AAE9GWV1_9NEIS</name>
<evidence type="ECO:0000313" key="5">
    <source>
        <dbReference type="Proteomes" id="UP000294721"/>
    </source>
</evidence>
<evidence type="ECO:0000313" key="3">
    <source>
        <dbReference type="EMBL" id="TCP10156.1"/>
    </source>
</evidence>
<dbReference type="Gene3D" id="3.30.540.20">
    <property type="match status" value="1"/>
</dbReference>
<proteinExistence type="predicted"/>
<evidence type="ECO:0000313" key="4">
    <source>
        <dbReference type="EMBL" id="UOO80464.1"/>
    </source>
</evidence>
<dbReference type="GO" id="GO:0015627">
    <property type="term" value="C:type II protein secretion system complex"/>
    <property type="evidence" value="ECO:0007669"/>
    <property type="project" value="InterPro"/>
</dbReference>
<dbReference type="Proteomes" id="UP000294721">
    <property type="component" value="Unassembled WGS sequence"/>
</dbReference>
<reference evidence="4" key="2">
    <citation type="submission" date="2021-12" db="EMBL/GenBank/DDBJ databases">
        <authorList>
            <person name="Veyrier F.J."/>
        </authorList>
    </citation>
    <scope>NUCLEOTIDE SEQUENCE</scope>
    <source>
        <strain evidence="4">1258/02</strain>
    </source>
</reference>
<dbReference type="InterPro" id="IPR031982">
    <property type="entry name" value="PilE-like"/>
</dbReference>
<dbReference type="Proteomes" id="UP000829756">
    <property type="component" value="Chromosome"/>
</dbReference>
<accession>A0AAE9GWV1</accession>
<organism evidence="4 6">
    <name type="scientific">Uruburuella suis</name>
    <dbReference type="NCBI Taxonomy" id="252130"/>
    <lineage>
        <taxon>Bacteria</taxon>
        <taxon>Pseudomonadati</taxon>
        <taxon>Pseudomonadota</taxon>
        <taxon>Betaproteobacteria</taxon>
        <taxon>Neisseriales</taxon>
        <taxon>Neisseriaceae</taxon>
        <taxon>Uruburuella</taxon>
    </lineage>
</organism>
<reference evidence="3 5" key="1">
    <citation type="submission" date="2019-03" db="EMBL/GenBank/DDBJ databases">
        <title>Genomic Encyclopedia of Type Strains, Phase IV (KMG-IV): sequencing the most valuable type-strain genomes for metagenomic binning, comparative biology and taxonomic classification.</title>
        <authorList>
            <person name="Goeker M."/>
        </authorList>
    </citation>
    <scope>NUCLEOTIDE SEQUENCE [LARGE SCALE GENOMIC DNA]</scope>
    <source>
        <strain evidence="3 5">DSM 17474</strain>
    </source>
</reference>
<evidence type="ECO:0000313" key="6">
    <source>
        <dbReference type="Proteomes" id="UP000829756"/>
    </source>
</evidence>
<dbReference type="GO" id="GO:0015628">
    <property type="term" value="P:protein secretion by the type II secretion system"/>
    <property type="evidence" value="ECO:0007669"/>
    <property type="project" value="InterPro"/>
</dbReference>
<keyword evidence="5" id="KW-1185">Reference proteome</keyword>
<dbReference type="PRINTS" id="PR00813">
    <property type="entry name" value="BCTERIALGSPG"/>
</dbReference>
<dbReference type="KEGG" id="usu:LVJ78_05570"/>
<keyword evidence="1" id="KW-0488">Methylation</keyword>
<sequence length="152" mass="16727">MQQRNQQGFTLAEVMIAIAILGILSVIAVPSYLAYVERGHLANARAELLKINMQIKTERVKNPKLTQADLDTKIKNFTGAADKTVSDHYEISLARPDKNSTFYYLLALPTNEQHTKALLVDSAGSTYQCSNKKAAEDAAKERATPGSDCKKV</sequence>
<keyword evidence="2" id="KW-0812">Transmembrane</keyword>
<dbReference type="GO" id="GO:0043683">
    <property type="term" value="P:type IV pilus assembly"/>
    <property type="evidence" value="ECO:0007669"/>
    <property type="project" value="InterPro"/>
</dbReference>